<dbReference type="InterPro" id="IPR016718">
    <property type="entry name" value="rRNA_m1G-MeTrfase_A_prd"/>
</dbReference>
<dbReference type="Proteomes" id="UP000078228">
    <property type="component" value="Unassembled WGS sequence"/>
</dbReference>
<keyword evidence="5" id="KW-0949">S-adenosyl-L-methionine</keyword>
<evidence type="ECO:0000256" key="4">
    <source>
        <dbReference type="PIRSR" id="PIRSR018249-1"/>
    </source>
</evidence>
<evidence type="ECO:0000256" key="3">
    <source>
        <dbReference type="ARBA" id="ARBA00022679"/>
    </source>
</evidence>
<dbReference type="InterPro" id="IPR048647">
    <property type="entry name" value="RlmA_N"/>
</dbReference>
<dbReference type="GO" id="GO:0046872">
    <property type="term" value="F:metal ion binding"/>
    <property type="evidence" value="ECO:0007669"/>
    <property type="project" value="UniProtKB-KW"/>
</dbReference>
<dbReference type="Pfam" id="PF21302">
    <property type="entry name" value="Zn_ribbon_RlmA"/>
    <property type="match status" value="1"/>
</dbReference>
<feature type="binding site" evidence="4">
    <location>
        <position position="20"/>
    </location>
    <ligand>
        <name>Zn(2+)</name>
        <dbReference type="ChEBI" id="CHEBI:29105"/>
    </ligand>
</feature>
<feature type="binding site" evidence="5">
    <location>
        <position position="192"/>
    </location>
    <ligand>
        <name>S-adenosyl-L-methionine</name>
        <dbReference type="ChEBI" id="CHEBI:59789"/>
    </ligand>
</feature>
<evidence type="ECO:0000256" key="5">
    <source>
        <dbReference type="PIRSR" id="PIRSR018249-2"/>
    </source>
</evidence>
<evidence type="ECO:0000256" key="2">
    <source>
        <dbReference type="ARBA" id="ARBA00022603"/>
    </source>
</evidence>
<organism evidence="8 9">
    <name type="scientific">Moraxella catarrhalis</name>
    <name type="common">Branhamella catarrhalis</name>
    <dbReference type="NCBI Taxonomy" id="480"/>
    <lineage>
        <taxon>Bacteria</taxon>
        <taxon>Pseudomonadati</taxon>
        <taxon>Pseudomonadota</taxon>
        <taxon>Gammaproteobacteria</taxon>
        <taxon>Moraxellales</taxon>
        <taxon>Moraxellaceae</taxon>
        <taxon>Moraxella</taxon>
    </lineage>
</organism>
<dbReference type="PIRSF" id="PIRSF018249">
    <property type="entry name" value="MyrA_prd"/>
    <property type="match status" value="1"/>
</dbReference>
<dbReference type="GO" id="GO:0008757">
    <property type="term" value="F:S-adenosylmethionine-dependent methyltransferase activity"/>
    <property type="evidence" value="ECO:0007669"/>
    <property type="project" value="InterPro"/>
</dbReference>
<dbReference type="PANTHER" id="PTHR44942:SF4">
    <property type="entry name" value="METHYLTRANSFERASE TYPE 11 DOMAIN-CONTAINING PROTEIN"/>
    <property type="match status" value="1"/>
</dbReference>
<dbReference type="InterPro" id="IPR013216">
    <property type="entry name" value="Methyltransf_11"/>
</dbReference>
<comment type="similarity">
    <text evidence="1">Belongs to the methyltransferase superfamily.</text>
</comment>
<feature type="binding site" evidence="5">
    <location>
        <position position="79"/>
    </location>
    <ligand>
        <name>S-adenosyl-L-methionine</name>
        <dbReference type="ChEBI" id="CHEBI:59789"/>
    </ligand>
</feature>
<protein>
    <submittedName>
        <fullName evidence="8">Ribosomal RNA large subunit methyltransferase A</fullName>
    </submittedName>
</protein>
<gene>
    <name evidence="8" type="ORF">AO384_0203</name>
</gene>
<dbReference type="eggNOG" id="COG2226">
    <property type="taxonomic scope" value="Bacteria"/>
</dbReference>
<feature type="domain" description="23S rRNA (guanine(745)-N(1))-methyltransferase N-terminal" evidence="7">
    <location>
        <begin position="16"/>
        <end position="58"/>
    </location>
</feature>
<sequence>MLNYLPHSLILNTMLICPICHLSLNFTNTTYQCANQHSFDVAKDGYVNLHLVQHKKSKHPGDTPAAVQARRAFLSAEHYQPLKSAIVNMIGNIRPKTILDIGCGEGYYTQALGSICDHVIGLDIAKSAIQTAAKADGSNQITWVVATGSVLPIADKSINMCTSFFSPLPKDEIRRVLCDGGYLMVASAAPNHLYDMRAALFETVVAHHPNKSIQRLAPEFCLVDQAYITAPMHLDNTALKNLIAMTPYAYKAKSERRAALECCESFFVQAEFCLFLFKKLQ</sequence>
<feature type="binding site" evidence="5">
    <location>
        <begin position="105"/>
        <end position="106"/>
    </location>
    <ligand>
        <name>S-adenosyl-L-methionine</name>
        <dbReference type="ChEBI" id="CHEBI:59789"/>
    </ligand>
</feature>
<dbReference type="Pfam" id="PF08241">
    <property type="entry name" value="Methyltransf_11"/>
    <property type="match status" value="1"/>
</dbReference>
<evidence type="ECO:0000259" key="7">
    <source>
        <dbReference type="Pfam" id="PF21302"/>
    </source>
</evidence>
<dbReference type="InterPro" id="IPR029063">
    <property type="entry name" value="SAM-dependent_MTases_sf"/>
</dbReference>
<dbReference type="Gene3D" id="3.40.50.150">
    <property type="entry name" value="Vaccinia Virus protein VP39"/>
    <property type="match status" value="1"/>
</dbReference>
<dbReference type="EMBL" id="LXHC01000004">
    <property type="protein sequence ID" value="OAU97956.1"/>
    <property type="molecule type" value="Genomic_DNA"/>
</dbReference>
<dbReference type="InterPro" id="IPR051052">
    <property type="entry name" value="Diverse_substrate_MTase"/>
</dbReference>
<name>A0A198UNM3_MORCA</name>
<evidence type="ECO:0000256" key="1">
    <source>
        <dbReference type="ARBA" id="ARBA00008361"/>
    </source>
</evidence>
<dbReference type="SUPFAM" id="SSF53335">
    <property type="entry name" value="S-adenosyl-L-methionine-dependent methyltransferases"/>
    <property type="match status" value="1"/>
</dbReference>
<comment type="caution">
    <text evidence="8">The sequence shown here is derived from an EMBL/GenBank/DDBJ whole genome shotgun (WGS) entry which is preliminary data.</text>
</comment>
<feature type="binding site" evidence="4">
    <location>
        <position position="37"/>
    </location>
    <ligand>
        <name>Zn(2+)</name>
        <dbReference type="ChEBI" id="CHEBI:29105"/>
    </ligand>
</feature>
<dbReference type="PANTHER" id="PTHR44942">
    <property type="entry name" value="METHYLTRANSF_11 DOMAIN-CONTAINING PROTEIN"/>
    <property type="match status" value="1"/>
</dbReference>
<reference evidence="8 9" key="1">
    <citation type="journal article" date="2016" name="Genome Biol. Evol.">
        <title>Comparative Genomic Analyses of the Moraxella catarrhalis Serosensitive and Seroresistant Lineages Demonstrate Their Independent Evolution.</title>
        <authorList>
            <person name="Earl J.P."/>
            <person name="de Vries S.P."/>
            <person name="Ahmed A."/>
            <person name="Powell E."/>
            <person name="Schultz M.P."/>
            <person name="Hermans P.W."/>
            <person name="Hill D.J."/>
            <person name="Zhou Z."/>
            <person name="Constantinidou C.I."/>
            <person name="Hu F.Z."/>
            <person name="Bootsma H.J."/>
            <person name="Ehrlich G.D."/>
        </authorList>
    </citation>
    <scope>NUCLEOTIDE SEQUENCE [LARGE SCALE GENOMIC DNA]</scope>
    <source>
        <strain evidence="8 9">Z7542</strain>
    </source>
</reference>
<keyword evidence="9" id="KW-1185">Reference proteome</keyword>
<keyword evidence="4" id="KW-0479">Metal-binding</keyword>
<feature type="binding site" evidence="4">
    <location>
        <position position="17"/>
    </location>
    <ligand>
        <name>Zn(2+)</name>
        <dbReference type="ChEBI" id="CHEBI:29105"/>
    </ligand>
</feature>
<proteinExistence type="inferred from homology"/>
<dbReference type="CDD" id="cd02440">
    <property type="entry name" value="AdoMet_MTases"/>
    <property type="match status" value="1"/>
</dbReference>
<keyword evidence="4" id="KW-0862">Zinc</keyword>
<evidence type="ECO:0000259" key="6">
    <source>
        <dbReference type="Pfam" id="PF08241"/>
    </source>
</evidence>
<evidence type="ECO:0000313" key="9">
    <source>
        <dbReference type="Proteomes" id="UP000078228"/>
    </source>
</evidence>
<dbReference type="PATRIC" id="fig|480.237.peg.870"/>
<accession>A0A198UNM3</accession>
<feature type="binding site" evidence="4">
    <location>
        <position position="33"/>
    </location>
    <ligand>
        <name>Zn(2+)</name>
        <dbReference type="ChEBI" id="CHEBI:29105"/>
    </ligand>
</feature>
<feature type="domain" description="Methyltransferase type 11" evidence="6">
    <location>
        <begin position="99"/>
        <end position="184"/>
    </location>
</feature>
<keyword evidence="2 8" id="KW-0489">Methyltransferase</keyword>
<evidence type="ECO:0000313" key="8">
    <source>
        <dbReference type="EMBL" id="OAU97956.1"/>
    </source>
</evidence>
<dbReference type="AlphaFoldDB" id="A0A198UNM3"/>
<keyword evidence="3 8" id="KW-0808">Transferase</keyword>
<dbReference type="GO" id="GO:0032259">
    <property type="term" value="P:methylation"/>
    <property type="evidence" value="ECO:0007669"/>
    <property type="project" value="UniProtKB-KW"/>
</dbReference>